<reference evidence="2 3" key="1">
    <citation type="submission" date="2019-03" db="EMBL/GenBank/DDBJ databases">
        <title>Genomic Encyclopedia of Archaeal and Bacterial Type Strains, Phase II (KMG-II): from individual species to whole genera.</title>
        <authorList>
            <person name="Goeker M."/>
        </authorList>
    </citation>
    <scope>NUCLEOTIDE SEQUENCE [LARGE SCALE GENOMIC DNA]</scope>
    <source>
        <strain evidence="2 3">DSM 25233</strain>
    </source>
</reference>
<keyword evidence="3" id="KW-1185">Reference proteome</keyword>
<name>A0A4R7K3C8_9FLAO</name>
<dbReference type="OrthoDB" id="1447180at2"/>
<keyword evidence="1" id="KW-0732">Signal</keyword>
<gene>
    <name evidence="2" type="ORF">CLV90_2489</name>
</gene>
<evidence type="ECO:0000313" key="2">
    <source>
        <dbReference type="EMBL" id="TDT45402.1"/>
    </source>
</evidence>
<evidence type="ECO:0000313" key="3">
    <source>
        <dbReference type="Proteomes" id="UP000294749"/>
    </source>
</evidence>
<dbReference type="AlphaFoldDB" id="A0A4R7K3C8"/>
<evidence type="ECO:0000256" key="1">
    <source>
        <dbReference type="SAM" id="SignalP"/>
    </source>
</evidence>
<dbReference type="RefSeq" id="WP_133687735.1">
    <property type="nucleotide sequence ID" value="NZ_SOAY01000011.1"/>
</dbReference>
<protein>
    <submittedName>
        <fullName evidence="2">Uncharacterized protein</fullName>
    </submittedName>
</protein>
<proteinExistence type="predicted"/>
<dbReference type="EMBL" id="SOAY01000011">
    <property type="protein sequence ID" value="TDT45402.1"/>
    <property type="molecule type" value="Genomic_DNA"/>
</dbReference>
<feature type="chain" id="PRO_5020707926" evidence="1">
    <location>
        <begin position="24"/>
        <end position="199"/>
    </location>
</feature>
<organism evidence="2 3">
    <name type="scientific">Maribacter spongiicola</name>
    <dbReference type="NCBI Taxonomy" id="1206753"/>
    <lineage>
        <taxon>Bacteria</taxon>
        <taxon>Pseudomonadati</taxon>
        <taxon>Bacteroidota</taxon>
        <taxon>Flavobacteriia</taxon>
        <taxon>Flavobacteriales</taxon>
        <taxon>Flavobacteriaceae</taxon>
        <taxon>Maribacter</taxon>
    </lineage>
</organism>
<dbReference type="Proteomes" id="UP000294749">
    <property type="component" value="Unassembled WGS sequence"/>
</dbReference>
<accession>A0A4R7K3C8</accession>
<feature type="signal peptide" evidence="1">
    <location>
        <begin position="1"/>
        <end position="23"/>
    </location>
</feature>
<comment type="caution">
    <text evidence="2">The sequence shown here is derived from an EMBL/GenBank/DDBJ whole genome shotgun (WGS) entry which is preliminary data.</text>
</comment>
<sequence length="199" mass="22724">MLKPFLIYVFCPLYILCASMCCGDDDEPYYEEYDIKTSDAIFIQDDKKVFAVGDTLWINVQISNILKDVDGKELNIYELTAENTALINLTLFLETEFDQPATINISEREIINVTGTLSPDEYDTRLVSSEATLIDDFYTAKHGILLSQAGQFKIRSLFNDNLVYFFSSENNDGLINFINLETSFKSSTNPNEYTFEVLE</sequence>